<comment type="caution">
    <text evidence="2">The sequence shown here is derived from an EMBL/GenBank/DDBJ whole genome shotgun (WGS) entry which is preliminary data.</text>
</comment>
<feature type="non-terminal residue" evidence="2">
    <location>
        <position position="259"/>
    </location>
</feature>
<feature type="region of interest" description="Disordered" evidence="1">
    <location>
        <begin position="130"/>
        <end position="259"/>
    </location>
</feature>
<reference evidence="2 3" key="1">
    <citation type="submission" date="2017-05" db="EMBL/GenBank/DDBJ databases">
        <title>The Genome Sequence of Tsuchiyaea wingfieldii DSM 27421.</title>
        <authorList>
            <person name="Cuomo C."/>
            <person name="Passer A."/>
            <person name="Billmyre B."/>
            <person name="Heitman J."/>
        </authorList>
    </citation>
    <scope>NUCLEOTIDE SEQUENCE [LARGE SCALE GENOMIC DNA]</scope>
    <source>
        <strain evidence="2 3">DSM 27421</strain>
    </source>
</reference>
<protein>
    <submittedName>
        <fullName evidence="2">Uncharacterized protein</fullName>
    </submittedName>
</protein>
<evidence type="ECO:0000313" key="3">
    <source>
        <dbReference type="Proteomes" id="UP000322245"/>
    </source>
</evidence>
<keyword evidence="3" id="KW-1185">Reference proteome</keyword>
<name>A0A5D3AMI8_9TREE</name>
<accession>A0A5D3AMI8</accession>
<feature type="compositionally biased region" description="Low complexity" evidence="1">
    <location>
        <begin position="166"/>
        <end position="191"/>
    </location>
</feature>
<dbReference type="EMBL" id="NIDF01000331">
    <property type="protein sequence ID" value="TYJ51210.1"/>
    <property type="molecule type" value="Genomic_DNA"/>
</dbReference>
<gene>
    <name evidence="2" type="ORF">B9479_008234</name>
</gene>
<proteinExistence type="predicted"/>
<dbReference type="AlphaFoldDB" id="A0A5D3AMI8"/>
<organism evidence="2 3">
    <name type="scientific">Cryptococcus floricola</name>
    <dbReference type="NCBI Taxonomy" id="2591691"/>
    <lineage>
        <taxon>Eukaryota</taxon>
        <taxon>Fungi</taxon>
        <taxon>Dikarya</taxon>
        <taxon>Basidiomycota</taxon>
        <taxon>Agaricomycotina</taxon>
        <taxon>Tremellomycetes</taxon>
        <taxon>Tremellales</taxon>
        <taxon>Cryptococcaceae</taxon>
        <taxon>Cryptococcus</taxon>
    </lineage>
</organism>
<dbReference type="PANTHER" id="PTHR35872:SF2">
    <property type="entry name" value="INTEGRAL MEMBRANE PROTEIN (AFU_ORTHOLOGUE AFUA_5G07110)"/>
    <property type="match status" value="1"/>
</dbReference>
<evidence type="ECO:0000313" key="2">
    <source>
        <dbReference type="EMBL" id="TYJ51210.1"/>
    </source>
</evidence>
<feature type="region of interest" description="Disordered" evidence="1">
    <location>
        <begin position="1"/>
        <end position="85"/>
    </location>
</feature>
<sequence>MPTAAVTTPSTAGPHAGVGTPDVERSASLAGFGGGGGRRRSHTVSVTMPARQARAESRVQTQTQTRERRGSSPVGYRVGEEGRQHELSDEMVGVLDCVDPQVATMNHLQNMTNSVMFPYLPSVWSRRPDIRLSPDSSDESLAPLQPQPSQPSQSQGDGHPVPPAPGTRFRSASASSRRGSLSLSLGRLITGRGRGEEEEGGVKSAPAGGGWEGEGAHPLAIPEEEPAPAPTMDDSALDTATSKTTTQPPTALSKPSHSR</sequence>
<dbReference type="PANTHER" id="PTHR35872">
    <property type="entry name" value="INTEGRAL MEMBRANE PROTEIN (AFU_ORTHOLOGUE AFUA_5G07110)"/>
    <property type="match status" value="1"/>
</dbReference>
<dbReference type="Proteomes" id="UP000322245">
    <property type="component" value="Unassembled WGS sequence"/>
</dbReference>
<feature type="compositionally biased region" description="Polar residues" evidence="1">
    <location>
        <begin position="1"/>
        <end position="11"/>
    </location>
</feature>
<feature type="compositionally biased region" description="Low complexity" evidence="1">
    <location>
        <begin position="239"/>
        <end position="251"/>
    </location>
</feature>
<evidence type="ECO:0000256" key="1">
    <source>
        <dbReference type="SAM" id="MobiDB-lite"/>
    </source>
</evidence>